<dbReference type="InterPro" id="IPR006311">
    <property type="entry name" value="TAT_signal"/>
</dbReference>
<accession>A0A6J7GSF8</accession>
<name>A0A6J7GSF8_9ZZZZ</name>
<proteinExistence type="predicted"/>
<dbReference type="PROSITE" id="PS51318">
    <property type="entry name" value="TAT"/>
    <property type="match status" value="1"/>
</dbReference>
<dbReference type="EMBL" id="CAFBMK010000039">
    <property type="protein sequence ID" value="CAB4907193.1"/>
    <property type="molecule type" value="Genomic_DNA"/>
</dbReference>
<dbReference type="Gene3D" id="3.20.20.80">
    <property type="entry name" value="Glycosidases"/>
    <property type="match status" value="1"/>
</dbReference>
<reference evidence="1" key="1">
    <citation type="submission" date="2020-05" db="EMBL/GenBank/DDBJ databases">
        <authorList>
            <person name="Chiriac C."/>
            <person name="Salcher M."/>
            <person name="Ghai R."/>
            <person name="Kavagutti S V."/>
        </authorList>
    </citation>
    <scope>NUCLEOTIDE SEQUENCE</scope>
</reference>
<dbReference type="SUPFAM" id="SSF51445">
    <property type="entry name" value="(Trans)glycosidases"/>
    <property type="match status" value="1"/>
</dbReference>
<dbReference type="InterPro" id="IPR017853">
    <property type="entry name" value="GH"/>
</dbReference>
<organism evidence="1">
    <name type="scientific">freshwater metagenome</name>
    <dbReference type="NCBI Taxonomy" id="449393"/>
    <lineage>
        <taxon>unclassified sequences</taxon>
        <taxon>metagenomes</taxon>
        <taxon>ecological metagenomes</taxon>
    </lineage>
</organism>
<gene>
    <name evidence="1" type="ORF">UFOPK3564_00972</name>
</gene>
<sequence>MRHTAPASPRQISPSRRALLALLVLLASAVPLLVAAPHASALSKGLMDENLPRNDDPTQRAEFFDVAKRANVKFVRTYIQWEGKTSTPAPHEIDSIIRYALEAKVNGIDTVFIGFNGLIAADEGGGFDDARDISLKRYRLLVQRSVAALKPLQAAGVRLVWEPMNEANIYTLFPKKNGPEVWRKMQNIAYEEVKEQTPDAMVVAGELAPYARNPKSTNPGTWVQRALGLDARFKPKKGTRAKDYAIKADGWTLHSYDYKVDPAKTLKSDTMWTIRNVARTRAILRKIARTSRVPRSAVEKVYITEFAYIAEGGQSTSEENAAKWTRKAWEIAKKNKLRGFLWFQVRDPKDIFYSGLKTIDGDERKVFPVFLDLK</sequence>
<dbReference type="AlphaFoldDB" id="A0A6J7GSF8"/>
<protein>
    <submittedName>
        <fullName evidence="1">Unannotated protein</fullName>
    </submittedName>
</protein>
<evidence type="ECO:0000313" key="1">
    <source>
        <dbReference type="EMBL" id="CAB4907193.1"/>
    </source>
</evidence>